<proteinExistence type="predicted"/>
<gene>
    <name evidence="2" type="primary">TMEM247</name>
</gene>
<feature type="transmembrane region" description="Helical" evidence="1">
    <location>
        <begin position="215"/>
        <end position="231"/>
    </location>
</feature>
<evidence type="ECO:0000313" key="3">
    <source>
        <dbReference type="Proteomes" id="UP000694412"/>
    </source>
</evidence>
<feature type="transmembrane region" description="Helical" evidence="1">
    <location>
        <begin position="243"/>
        <end position="259"/>
    </location>
</feature>
<evidence type="ECO:0000256" key="1">
    <source>
        <dbReference type="SAM" id="Phobius"/>
    </source>
</evidence>
<dbReference type="InterPro" id="IPR029200">
    <property type="entry name" value="TMEM247"/>
</dbReference>
<sequence>MYVPKLNSESHPLLHTSHLLHTYSHSVPEHPWRRFDVGRSPLTFRKDLCLLKTRKCKETQNNDNKRQQQVKMVCGKFSSSRCKTTVNHGGRRSARKLSAKQGAMRDIPTSYFVSDYTTENTDARSHMAHLDVTGRTSALQSEVSTNVEEQKELCCMQVTAADIELQRMWCNFMLAGQKYELEDSDKQRLHEERMTRIRQQFSQGLQDRLLPPNQTVLFLYSFIFMYIIYIAKDLVFYFFQNHYQFSFAIVFFFILKGIFQD</sequence>
<accession>A0A8C2TD18</accession>
<keyword evidence="3" id="KW-1185">Reference proteome</keyword>
<dbReference type="Ensembl" id="ENSCJPT00005017302.1">
    <property type="protein sequence ID" value="ENSCJPP00005011877.1"/>
    <property type="gene ID" value="ENSCJPG00005010159.1"/>
</dbReference>
<organism evidence="2 3">
    <name type="scientific">Coturnix japonica</name>
    <name type="common">Japanese quail</name>
    <name type="synonym">Coturnix coturnix japonica</name>
    <dbReference type="NCBI Taxonomy" id="93934"/>
    <lineage>
        <taxon>Eukaryota</taxon>
        <taxon>Metazoa</taxon>
        <taxon>Chordata</taxon>
        <taxon>Craniata</taxon>
        <taxon>Vertebrata</taxon>
        <taxon>Euteleostomi</taxon>
        <taxon>Archelosauria</taxon>
        <taxon>Archosauria</taxon>
        <taxon>Dinosauria</taxon>
        <taxon>Saurischia</taxon>
        <taxon>Theropoda</taxon>
        <taxon>Coelurosauria</taxon>
        <taxon>Aves</taxon>
        <taxon>Neognathae</taxon>
        <taxon>Galloanserae</taxon>
        <taxon>Galliformes</taxon>
        <taxon>Phasianidae</taxon>
        <taxon>Perdicinae</taxon>
        <taxon>Coturnix</taxon>
    </lineage>
</organism>
<dbReference type="GO" id="GO:0005783">
    <property type="term" value="C:endoplasmic reticulum"/>
    <property type="evidence" value="ECO:0007669"/>
    <property type="project" value="TreeGrafter"/>
</dbReference>
<dbReference type="AlphaFoldDB" id="A0A8C2TD18"/>
<reference evidence="2" key="3">
    <citation type="submission" date="2025-09" db="UniProtKB">
        <authorList>
            <consortium name="Ensembl"/>
        </authorList>
    </citation>
    <scope>IDENTIFICATION</scope>
</reference>
<keyword evidence="1" id="KW-1133">Transmembrane helix</keyword>
<dbReference type="GeneTree" id="ENSGT00960000189498"/>
<reference evidence="2" key="2">
    <citation type="submission" date="2025-08" db="UniProtKB">
        <authorList>
            <consortium name="Ensembl"/>
        </authorList>
    </citation>
    <scope>IDENTIFICATION</scope>
</reference>
<dbReference type="Proteomes" id="UP000694412">
    <property type="component" value="Chromosome 3"/>
</dbReference>
<evidence type="ECO:0000313" key="2">
    <source>
        <dbReference type="Ensembl" id="ENSCJPP00005011877.1"/>
    </source>
</evidence>
<dbReference type="PANTHER" id="PTHR36691:SF1">
    <property type="entry name" value="TRANSMEMBRANE PROTEIN 247"/>
    <property type="match status" value="1"/>
</dbReference>
<keyword evidence="1" id="KW-0472">Membrane</keyword>
<protein>
    <submittedName>
        <fullName evidence="2">Transmembrane protein 247</fullName>
    </submittedName>
</protein>
<name>A0A8C2TD18_COTJA</name>
<keyword evidence="1" id="KW-0812">Transmembrane</keyword>
<dbReference type="PANTHER" id="PTHR36691">
    <property type="entry name" value="TRANSMEMBRANE PROTEIN 247"/>
    <property type="match status" value="1"/>
</dbReference>
<dbReference type="Pfam" id="PF15444">
    <property type="entry name" value="TMEM247"/>
    <property type="match status" value="1"/>
</dbReference>
<reference evidence="2" key="1">
    <citation type="submission" date="2015-11" db="EMBL/GenBank/DDBJ databases">
        <authorList>
            <consortium name="International Coturnix japonica Genome Analysis Consortium"/>
            <person name="Warren W."/>
            <person name="Burt D.W."/>
            <person name="Antin P.B."/>
            <person name="Lanford R."/>
            <person name="Gros J."/>
            <person name="Wilson R.K."/>
        </authorList>
    </citation>
    <scope>NUCLEOTIDE SEQUENCE [LARGE SCALE GENOMIC DNA]</scope>
</reference>